<evidence type="ECO:0000313" key="2">
    <source>
        <dbReference type="EMBL" id="CAK0891499.1"/>
    </source>
</evidence>
<gene>
    <name evidence="2" type="ORF">PCOR1329_LOCUS71441</name>
</gene>
<feature type="compositionally biased region" description="Basic and acidic residues" evidence="1">
    <location>
        <begin position="19"/>
        <end position="28"/>
    </location>
</feature>
<evidence type="ECO:0000256" key="1">
    <source>
        <dbReference type="SAM" id="MobiDB-lite"/>
    </source>
</evidence>
<feature type="compositionally biased region" description="Polar residues" evidence="1">
    <location>
        <begin position="49"/>
        <end position="60"/>
    </location>
</feature>
<feature type="non-terminal residue" evidence="2">
    <location>
        <position position="1"/>
    </location>
</feature>
<dbReference type="Proteomes" id="UP001189429">
    <property type="component" value="Unassembled WGS sequence"/>
</dbReference>
<accession>A0ABN9X133</accession>
<sequence>DGAPGAAALASLLLPGLVMEERPHERSKSRPRRSCASKENAPLLLPGSETPTVASPSLLA</sequence>
<feature type="region of interest" description="Disordered" evidence="1">
    <location>
        <begin position="19"/>
        <end position="60"/>
    </location>
</feature>
<dbReference type="EMBL" id="CAUYUJ010019485">
    <property type="protein sequence ID" value="CAK0891499.1"/>
    <property type="molecule type" value="Genomic_DNA"/>
</dbReference>
<name>A0ABN9X133_9DINO</name>
<proteinExistence type="predicted"/>
<reference evidence="2" key="1">
    <citation type="submission" date="2023-10" db="EMBL/GenBank/DDBJ databases">
        <authorList>
            <person name="Chen Y."/>
            <person name="Shah S."/>
            <person name="Dougan E. K."/>
            <person name="Thang M."/>
            <person name="Chan C."/>
        </authorList>
    </citation>
    <scope>NUCLEOTIDE SEQUENCE [LARGE SCALE GENOMIC DNA]</scope>
</reference>
<organism evidence="2 3">
    <name type="scientific">Prorocentrum cordatum</name>
    <dbReference type="NCBI Taxonomy" id="2364126"/>
    <lineage>
        <taxon>Eukaryota</taxon>
        <taxon>Sar</taxon>
        <taxon>Alveolata</taxon>
        <taxon>Dinophyceae</taxon>
        <taxon>Prorocentrales</taxon>
        <taxon>Prorocentraceae</taxon>
        <taxon>Prorocentrum</taxon>
    </lineage>
</organism>
<evidence type="ECO:0000313" key="3">
    <source>
        <dbReference type="Proteomes" id="UP001189429"/>
    </source>
</evidence>
<comment type="caution">
    <text evidence="2">The sequence shown here is derived from an EMBL/GenBank/DDBJ whole genome shotgun (WGS) entry which is preliminary data.</text>
</comment>
<keyword evidence="3" id="KW-1185">Reference proteome</keyword>
<protein>
    <submittedName>
        <fullName evidence="2">Uncharacterized protein</fullName>
    </submittedName>
</protein>